<dbReference type="EMBL" id="GL870876">
    <property type="protein sequence ID" value="EIJ89568.1"/>
    <property type="molecule type" value="Genomic_DNA"/>
</dbReference>
<name>I3EK21_NEMP3</name>
<feature type="transmembrane region" description="Helical" evidence="1">
    <location>
        <begin position="194"/>
        <end position="219"/>
    </location>
</feature>
<protein>
    <recommendedName>
        <fullName evidence="5">Sugar phosphate transporter domain-containing protein</fullName>
    </recommendedName>
</protein>
<evidence type="ECO:0000313" key="4">
    <source>
        <dbReference type="Proteomes" id="UP000002872"/>
    </source>
</evidence>
<gene>
    <name evidence="3" type="ORF">NEQG_00338</name>
</gene>
<keyword evidence="4" id="KW-1185">Reference proteome</keyword>
<dbReference type="VEuPathDB" id="MicrosporidiaDB:NEQG_00338"/>
<evidence type="ECO:0000256" key="2">
    <source>
        <dbReference type="SAM" id="SignalP"/>
    </source>
</evidence>
<keyword evidence="2" id="KW-0732">Signal</keyword>
<feature type="signal peptide" evidence="2">
    <location>
        <begin position="1"/>
        <end position="21"/>
    </location>
</feature>
<evidence type="ECO:0000313" key="3">
    <source>
        <dbReference type="EMBL" id="EIJ89568.1"/>
    </source>
</evidence>
<feature type="transmembrane region" description="Helical" evidence="1">
    <location>
        <begin position="37"/>
        <end position="56"/>
    </location>
</feature>
<dbReference type="Proteomes" id="UP000002872">
    <property type="component" value="Unassembled WGS sequence"/>
</dbReference>
<dbReference type="HOGENOM" id="CLU_1166112_0_0_1"/>
<keyword evidence="1" id="KW-0812">Transmembrane</keyword>
<accession>I3EK21</accession>
<feature type="transmembrane region" description="Helical" evidence="1">
    <location>
        <begin position="141"/>
        <end position="174"/>
    </location>
</feature>
<feature type="chain" id="PRO_5003670623" description="Sugar phosphate transporter domain-containing protein" evidence="2">
    <location>
        <begin position="22"/>
        <end position="238"/>
    </location>
</feature>
<proteinExistence type="predicted"/>
<dbReference type="InParanoid" id="I3EK21"/>
<evidence type="ECO:0008006" key="5">
    <source>
        <dbReference type="Google" id="ProtNLM"/>
    </source>
</evidence>
<feature type="transmembrane region" description="Helical" evidence="1">
    <location>
        <begin position="88"/>
        <end position="109"/>
    </location>
</feature>
<reference evidence="3" key="1">
    <citation type="submission" date="2011-01" db="EMBL/GenBank/DDBJ databases">
        <title>The Genome Sequence of Nematocida parisii strain ERTm3.</title>
        <authorList>
            <consortium name="The Broad Institute Genome Sequencing Platform"/>
            <consortium name="The Broad Institute Genome Sequencing Center for Infectious Disease"/>
            <person name="Cuomo C."/>
            <person name="Troemel E."/>
            <person name="Young S.K."/>
            <person name="Zeng Q."/>
            <person name="Gargeya S."/>
            <person name="Fitzgerald M."/>
            <person name="Haas B."/>
            <person name="Abouelleil A."/>
            <person name="Alvarado L."/>
            <person name="Arachchi H.M."/>
            <person name="Berlin A."/>
            <person name="Chapman S.B."/>
            <person name="Gearin G."/>
            <person name="Goldberg J."/>
            <person name="Griggs A."/>
            <person name="Gujja S."/>
            <person name="Hansen M."/>
            <person name="Heiman D."/>
            <person name="Howarth C."/>
            <person name="Larimer J."/>
            <person name="Lui A."/>
            <person name="MacDonald P.J.P."/>
            <person name="McCowen C."/>
            <person name="Montmayeur A."/>
            <person name="Murphy C."/>
            <person name="Neiman D."/>
            <person name="Pearson M."/>
            <person name="Priest M."/>
            <person name="Roberts A."/>
            <person name="Saif S."/>
            <person name="Shea T."/>
            <person name="Sisk P."/>
            <person name="Stolte C."/>
            <person name="Sykes S."/>
            <person name="Wortman J."/>
            <person name="Nusbaum C."/>
            <person name="Birren B."/>
        </authorList>
    </citation>
    <scope>NUCLEOTIDE SEQUENCE</scope>
    <source>
        <strain evidence="3">ERTm3</strain>
    </source>
</reference>
<keyword evidence="1" id="KW-0472">Membrane</keyword>
<evidence type="ECO:0000256" key="1">
    <source>
        <dbReference type="SAM" id="Phobius"/>
    </source>
</evidence>
<organism evidence="3 4">
    <name type="scientific">Nematocida parisii (strain ERTm3)</name>
    <name type="common">Nematode killer fungus</name>
    <dbReference type="NCBI Taxonomy" id="935791"/>
    <lineage>
        <taxon>Eukaryota</taxon>
        <taxon>Fungi</taxon>
        <taxon>Fungi incertae sedis</taxon>
        <taxon>Microsporidia</taxon>
        <taxon>Nematocida</taxon>
    </lineage>
</organism>
<dbReference type="OMA" id="ECMVESS"/>
<sequence>MRNLDTFLLLTAGALTILCLAVAYSACIEEKMDKDSFIFFVLNKTCTFLLFSKGILIEKTIYQKYSIYLTIYTMIACIYLSHMEKLSVSPISIIIAVDGTSLLFILLGIHNIHKERQLKSALLSGELEILHYTLGKTNEILLFISQFACLVYIMSTNYVLSKIVVVLFLLHTFYKENKYLPYTTGTVVALTFKDIVLCASISNITLFISSAITLGFLIINNYLAWNIKRVSVKRTSIE</sequence>
<dbReference type="AlphaFoldDB" id="I3EK21"/>
<dbReference type="OrthoDB" id="2195315at2759"/>
<keyword evidence="1" id="KW-1133">Transmembrane helix</keyword>
<feature type="transmembrane region" description="Helical" evidence="1">
    <location>
        <begin position="65"/>
        <end position="82"/>
    </location>
</feature>